<dbReference type="PATRIC" id="fig|301375.6.peg.411"/>
<sequence length="190" mass="21170">MPKRIISHQELLESVHVATGVPFESIYPNDRCYLALSLAEVWEVVQSFGPNLANGEKEDADHLARRLWYAFKETNNRCACGMVRLAEPLARDVVGVVTTDDLFAESSTDSASLDDCVLSDDLAEYIEERFSTRFGVVPKNGVEAIRGDHGGIEMTLIEPQTKEVFKRSQGGTFGPGQWQVSEIRAMAVWF</sequence>
<reference evidence="2" key="1">
    <citation type="journal article" date="2015" name="MBio">
        <title>Genome-resolved metagenomic analysis reveals roles for candidate phyla and other microbial community members in biogeochemical transformations in oil reservoirs.</title>
        <authorList>
            <person name="Hu P."/>
            <person name="Tom L."/>
            <person name="Singh A."/>
            <person name="Thomas B.C."/>
            <person name="Baker B.J."/>
            <person name="Piceno Y.M."/>
            <person name="Andersen G.L."/>
            <person name="Banfield J.F."/>
        </authorList>
    </citation>
    <scope>NUCLEOTIDE SEQUENCE [LARGE SCALE GENOMIC DNA]</scope>
    <source>
        <strain evidence="2">56_747</strain>
    </source>
</reference>
<dbReference type="Proteomes" id="UP000053961">
    <property type="component" value="Unassembled WGS sequence"/>
</dbReference>
<gene>
    <name evidence="1" type="ORF">XD72_1866</name>
    <name evidence="2" type="ORF">XE07_0488</name>
</gene>
<evidence type="ECO:0000313" key="1">
    <source>
        <dbReference type="EMBL" id="KUK43758.1"/>
    </source>
</evidence>
<proteinExistence type="predicted"/>
<dbReference type="AlphaFoldDB" id="A0A101ILK7"/>
<dbReference type="EMBL" id="LGHB01000003">
    <property type="protein sequence ID" value="KUK97333.1"/>
    <property type="molecule type" value="Genomic_DNA"/>
</dbReference>
<accession>A0A101ILK7</accession>
<reference evidence="3 4" key="2">
    <citation type="journal article" date="2015" name="MBio">
        <title>Genome-Resolved Metagenomic Analysis Reveals Roles for Candidate Phyla and Other Microbial Community Members in Biogeochemical Transformations in Oil Reservoirs.</title>
        <authorList>
            <person name="Hu P."/>
            <person name="Tom L."/>
            <person name="Singh A."/>
            <person name="Thomas B.C."/>
            <person name="Baker B.J."/>
            <person name="Piceno Y.M."/>
            <person name="Andersen G.L."/>
            <person name="Banfield J.F."/>
        </authorList>
    </citation>
    <scope>NUCLEOTIDE SEQUENCE [LARGE SCALE GENOMIC DNA]</scope>
    <source>
        <strain evidence="1">57_489</strain>
    </source>
</reference>
<evidence type="ECO:0000313" key="2">
    <source>
        <dbReference type="EMBL" id="KUK97333.1"/>
    </source>
</evidence>
<evidence type="ECO:0000313" key="3">
    <source>
        <dbReference type="Proteomes" id="UP000053961"/>
    </source>
</evidence>
<name>A0A101ILK7_9EURY</name>
<dbReference type="EMBL" id="LGFT01000049">
    <property type="protein sequence ID" value="KUK43758.1"/>
    <property type="molecule type" value="Genomic_DNA"/>
</dbReference>
<organism evidence="2 3">
    <name type="scientific">Methanothrix harundinacea</name>
    <dbReference type="NCBI Taxonomy" id="301375"/>
    <lineage>
        <taxon>Archaea</taxon>
        <taxon>Methanobacteriati</taxon>
        <taxon>Methanobacteriota</taxon>
        <taxon>Stenosarchaea group</taxon>
        <taxon>Methanomicrobia</taxon>
        <taxon>Methanotrichales</taxon>
        <taxon>Methanotrichaceae</taxon>
        <taxon>Methanothrix</taxon>
    </lineage>
</organism>
<evidence type="ECO:0000313" key="4">
    <source>
        <dbReference type="Proteomes" id="UP000057043"/>
    </source>
</evidence>
<comment type="caution">
    <text evidence="2">The sequence shown here is derived from an EMBL/GenBank/DDBJ whole genome shotgun (WGS) entry which is preliminary data.</text>
</comment>
<protein>
    <submittedName>
        <fullName evidence="2">Uncharacterized protein</fullName>
    </submittedName>
</protein>
<dbReference type="Proteomes" id="UP000057043">
    <property type="component" value="Unassembled WGS sequence"/>
</dbReference>